<dbReference type="EMBL" id="MVGT01001382">
    <property type="protein sequence ID" value="OVA12429.1"/>
    <property type="molecule type" value="Genomic_DNA"/>
</dbReference>
<proteinExistence type="inferred from homology"/>
<evidence type="ECO:0000313" key="4">
    <source>
        <dbReference type="EMBL" id="OVA12429.1"/>
    </source>
</evidence>
<evidence type="ECO:0000256" key="1">
    <source>
        <dbReference type="ARBA" id="ARBA00006643"/>
    </source>
</evidence>
<keyword evidence="2" id="KW-0677">Repeat</keyword>
<feature type="repeat" description="PPR" evidence="3">
    <location>
        <begin position="145"/>
        <end position="175"/>
    </location>
</feature>
<evidence type="ECO:0000313" key="5">
    <source>
        <dbReference type="Proteomes" id="UP000195402"/>
    </source>
</evidence>
<comment type="caution">
    <text evidence="4">The sequence shown here is derived from an EMBL/GenBank/DDBJ whole genome shotgun (WGS) entry which is preliminary data.</text>
</comment>
<dbReference type="Proteomes" id="UP000195402">
    <property type="component" value="Unassembled WGS sequence"/>
</dbReference>
<gene>
    <name evidence="4" type="ORF">BVC80_1793g23</name>
</gene>
<dbReference type="InParanoid" id="A0A200QPN9"/>
<accession>A0A200QPN9</accession>
<dbReference type="Pfam" id="PF12854">
    <property type="entry name" value="PPR_1"/>
    <property type="match status" value="1"/>
</dbReference>
<protein>
    <submittedName>
        <fullName evidence="4">Pentatricopeptide repeat</fullName>
    </submittedName>
</protein>
<dbReference type="GO" id="GO:0003729">
    <property type="term" value="F:mRNA binding"/>
    <property type="evidence" value="ECO:0007669"/>
    <property type="project" value="UniProtKB-ARBA"/>
</dbReference>
<sequence length="535" mass="60189">MAVSIPQPSIITFTEMTNSISEIHQAHAQMLKTGLFHNPFAASRLISFSTISTSISNPQTLTYAYSVFNRIPNPNNYLWNTIIRSFANSSFPEQSLLVFHQMLHSSISPDKFTYPFVLKACSSLSSIDEGQQIHAQILKTGFGSDVYVQNSLIHVYARVGNTDKARLLLDKMLQSDVISWNAILSAFTERGLMEKARKLFEEMPEKNVESWNFMISGYVGLGLVEEARRLFDEMPLRDVVSWNAMITGYARSSQFGQVLKLFEDMQIAKVKPDNYTLVNVLSACAQVGALNQGEWVHAYIDKNNNKIHGFLATALVDMYSKCGCIEKAVRVFSDTKKKDISTWNSIIAGLSIHGYGKDALRMFSEMMNDGFKPNEITFISVFSACSRSGLLDEGRRVLDLMVHVHGIKPSVEHYGCIVDLLGRAGSLKEAEELVEMMPLKEEALGVWQSLLSACRIHSNVELAERVAEKILKLNPKDSYSYVQLSNIYAAKERWNDVREVRRKMRIQKVRKEPGSSMIEIDGIVHEFLAGDGLHS</sequence>
<keyword evidence="5" id="KW-1185">Reference proteome</keyword>
<evidence type="ECO:0000256" key="2">
    <source>
        <dbReference type="ARBA" id="ARBA00022737"/>
    </source>
</evidence>
<dbReference type="Pfam" id="PF01535">
    <property type="entry name" value="PPR"/>
    <property type="match status" value="1"/>
</dbReference>
<dbReference type="FunCoup" id="A0A200QPN9">
    <property type="interactions" value="1"/>
</dbReference>
<dbReference type="GO" id="GO:0009451">
    <property type="term" value="P:RNA modification"/>
    <property type="evidence" value="ECO:0007669"/>
    <property type="project" value="InterPro"/>
</dbReference>
<dbReference type="OrthoDB" id="330671at2759"/>
<feature type="repeat" description="PPR" evidence="3">
    <location>
        <begin position="339"/>
        <end position="373"/>
    </location>
</feature>
<dbReference type="FunFam" id="1.25.40.10:FF:000470">
    <property type="entry name" value="Pentatricopeptide repeat-containing protein At5g66520"/>
    <property type="match status" value="1"/>
</dbReference>
<dbReference type="InterPro" id="IPR046960">
    <property type="entry name" value="PPR_At4g14850-like_plant"/>
</dbReference>
<evidence type="ECO:0000256" key="3">
    <source>
        <dbReference type="PROSITE-ProRule" id="PRU00708"/>
    </source>
</evidence>
<dbReference type="FunFam" id="1.25.40.10:FF:000690">
    <property type="entry name" value="Pentatricopeptide repeat-containing protein"/>
    <property type="match status" value="1"/>
</dbReference>
<feature type="repeat" description="PPR" evidence="3">
    <location>
        <begin position="176"/>
        <end position="210"/>
    </location>
</feature>
<feature type="repeat" description="PPR" evidence="3">
    <location>
        <begin position="238"/>
        <end position="272"/>
    </location>
</feature>
<dbReference type="OMA" id="IQQAHAF"/>
<comment type="similarity">
    <text evidence="1">Belongs to the PPR family. PCMP-H subfamily.</text>
</comment>
<reference evidence="4 5" key="1">
    <citation type="journal article" date="2017" name="Mol. Plant">
        <title>The Genome of Medicinal Plant Macleaya cordata Provides New Insights into Benzylisoquinoline Alkaloids Metabolism.</title>
        <authorList>
            <person name="Liu X."/>
            <person name="Liu Y."/>
            <person name="Huang P."/>
            <person name="Ma Y."/>
            <person name="Qing Z."/>
            <person name="Tang Q."/>
            <person name="Cao H."/>
            <person name="Cheng P."/>
            <person name="Zheng Y."/>
            <person name="Yuan Z."/>
            <person name="Zhou Y."/>
            <person name="Liu J."/>
            <person name="Tang Z."/>
            <person name="Zhuo Y."/>
            <person name="Zhang Y."/>
            <person name="Yu L."/>
            <person name="Huang J."/>
            <person name="Yang P."/>
            <person name="Peng Q."/>
            <person name="Zhang J."/>
            <person name="Jiang W."/>
            <person name="Zhang Z."/>
            <person name="Lin K."/>
            <person name="Ro D.K."/>
            <person name="Chen X."/>
            <person name="Xiong X."/>
            <person name="Shang Y."/>
            <person name="Huang S."/>
            <person name="Zeng J."/>
        </authorList>
    </citation>
    <scope>NUCLEOTIDE SEQUENCE [LARGE SCALE GENOMIC DNA]</scope>
    <source>
        <strain evidence="5">cv. BLH2017</strain>
        <tissue evidence="4">Root</tissue>
    </source>
</reference>
<dbReference type="PANTHER" id="PTHR47926">
    <property type="entry name" value="PENTATRICOPEPTIDE REPEAT-CONTAINING PROTEIN"/>
    <property type="match status" value="1"/>
</dbReference>
<organism evidence="4 5">
    <name type="scientific">Macleaya cordata</name>
    <name type="common">Five-seeded plume-poppy</name>
    <name type="synonym">Bocconia cordata</name>
    <dbReference type="NCBI Taxonomy" id="56857"/>
    <lineage>
        <taxon>Eukaryota</taxon>
        <taxon>Viridiplantae</taxon>
        <taxon>Streptophyta</taxon>
        <taxon>Embryophyta</taxon>
        <taxon>Tracheophyta</taxon>
        <taxon>Spermatophyta</taxon>
        <taxon>Magnoliopsida</taxon>
        <taxon>Ranunculales</taxon>
        <taxon>Papaveraceae</taxon>
        <taxon>Papaveroideae</taxon>
        <taxon>Macleaya</taxon>
    </lineage>
</organism>
<dbReference type="SUPFAM" id="SSF48452">
    <property type="entry name" value="TPR-like"/>
    <property type="match status" value="1"/>
</dbReference>
<dbReference type="AlphaFoldDB" id="A0A200QPN9"/>
<dbReference type="FunFam" id="1.25.40.10:FF:000348">
    <property type="entry name" value="Pentatricopeptide repeat-containing protein chloroplastic"/>
    <property type="match status" value="1"/>
</dbReference>
<feature type="repeat" description="PPR" evidence="3">
    <location>
        <begin position="75"/>
        <end position="109"/>
    </location>
</feature>
<dbReference type="Pfam" id="PF20431">
    <property type="entry name" value="E_motif"/>
    <property type="match status" value="1"/>
</dbReference>
<feature type="repeat" description="PPR" evidence="3">
    <location>
        <begin position="374"/>
        <end position="409"/>
    </location>
</feature>
<dbReference type="PANTHER" id="PTHR47926:SF436">
    <property type="entry name" value="PENTATRICOPEPTIDE REPEAT-CONTAINING PROTEIN ELI1, CHLOROPLASTIC-LIKE ISOFORM X2"/>
    <property type="match status" value="1"/>
</dbReference>
<dbReference type="PROSITE" id="PS51375">
    <property type="entry name" value="PPR"/>
    <property type="match status" value="6"/>
</dbReference>
<dbReference type="InterPro" id="IPR011990">
    <property type="entry name" value="TPR-like_helical_dom_sf"/>
</dbReference>
<dbReference type="InterPro" id="IPR002885">
    <property type="entry name" value="PPR_rpt"/>
</dbReference>
<dbReference type="Gene3D" id="1.25.40.10">
    <property type="entry name" value="Tetratricopeptide repeat domain"/>
    <property type="match status" value="4"/>
</dbReference>
<name>A0A200QPN9_MACCD</name>
<dbReference type="Pfam" id="PF13041">
    <property type="entry name" value="PPR_2"/>
    <property type="match status" value="3"/>
</dbReference>
<dbReference type="InterPro" id="IPR046848">
    <property type="entry name" value="E_motif"/>
</dbReference>
<dbReference type="NCBIfam" id="TIGR00756">
    <property type="entry name" value="PPR"/>
    <property type="match status" value="7"/>
</dbReference>